<sequence length="119" mass="13912">MEKMKSLADQLREQMIKPGEKSTRVKPKQVDENNNGRKKTINKVIDSTILKALNEYDNSDHKTMVHFRFNRPTVNFLNQFKIATGIDATRFVAFSVRHLIETYPELKTIIKQFTQNTEL</sequence>
<dbReference type="AlphaFoldDB" id="A0A125T1W3"/>
<name>A0A125T1W3_9SPHI</name>
<dbReference type="KEGG" id="mgot:MgSA37_00100"/>
<keyword evidence="2" id="KW-1185">Reference proteome</keyword>
<accession>A0A125T1W3</accession>
<reference evidence="1 2" key="1">
    <citation type="submission" date="2015-12" db="EMBL/GenBank/DDBJ databases">
        <title>Genome sequence of Mucilaginibacter gotjawali.</title>
        <authorList>
            <person name="Lee J.S."/>
            <person name="Lee K.C."/>
            <person name="Kim K.K."/>
            <person name="Lee B.W."/>
        </authorList>
    </citation>
    <scope>NUCLEOTIDE SEQUENCE [LARGE SCALE GENOMIC DNA]</scope>
    <source>
        <strain evidence="1 2">SA3-7</strain>
    </source>
</reference>
<dbReference type="EMBL" id="AP017313">
    <property type="protein sequence ID" value="BAU51951.1"/>
    <property type="molecule type" value="Genomic_DNA"/>
</dbReference>
<protein>
    <submittedName>
        <fullName evidence="1">Uncharacterized protein</fullName>
    </submittedName>
</protein>
<dbReference type="OrthoDB" id="709892at2"/>
<proteinExistence type="predicted"/>
<organism evidence="1 2">
    <name type="scientific">Mucilaginibacter gotjawali</name>
    <dbReference type="NCBI Taxonomy" id="1550579"/>
    <lineage>
        <taxon>Bacteria</taxon>
        <taxon>Pseudomonadati</taxon>
        <taxon>Bacteroidota</taxon>
        <taxon>Sphingobacteriia</taxon>
        <taxon>Sphingobacteriales</taxon>
        <taxon>Sphingobacteriaceae</taxon>
        <taxon>Mucilaginibacter</taxon>
    </lineage>
</organism>
<evidence type="ECO:0000313" key="1">
    <source>
        <dbReference type="EMBL" id="BAU51951.1"/>
    </source>
</evidence>
<dbReference type="Proteomes" id="UP000218263">
    <property type="component" value="Chromosome"/>
</dbReference>
<evidence type="ECO:0000313" key="2">
    <source>
        <dbReference type="Proteomes" id="UP000218263"/>
    </source>
</evidence>
<gene>
    <name evidence="1" type="ORF">MgSA37_00100</name>
</gene>
<dbReference type="RefSeq" id="WP_096349324.1">
    <property type="nucleotide sequence ID" value="NZ_AP017313.1"/>
</dbReference>